<comment type="caution">
    <text evidence="2">The sequence shown here is derived from an EMBL/GenBank/DDBJ whole genome shotgun (WGS) entry which is preliminary data.</text>
</comment>
<dbReference type="SUPFAM" id="SSF58100">
    <property type="entry name" value="Bacterial hemolysins"/>
    <property type="match status" value="1"/>
</dbReference>
<sequence length="150" mass="15956">MATTEDRVTTLEGRMNVLETWAGPGQIEALAAGLTEVRANVRTVIRTQERHTRQLADLTSDVSGLKTDVAELKTDMAQVKADVAELKADMAQVKADVAELKADMAQVKADVAELKADMAQVKADVADLTTTLKMIVDHLGITGAPVGQTG</sequence>
<protein>
    <submittedName>
        <fullName evidence="2">Uncharacterized protein</fullName>
    </submittedName>
</protein>
<evidence type="ECO:0000256" key="1">
    <source>
        <dbReference type="SAM" id="Coils"/>
    </source>
</evidence>
<name>A0ABR7LTS0_9ACTN</name>
<evidence type="ECO:0000313" key="3">
    <source>
        <dbReference type="Proteomes" id="UP000805614"/>
    </source>
</evidence>
<dbReference type="Gene3D" id="1.20.5.170">
    <property type="match status" value="2"/>
</dbReference>
<gene>
    <name evidence="2" type="ORF">HKK74_22105</name>
</gene>
<dbReference type="RefSeq" id="WP_187245177.1">
    <property type="nucleotide sequence ID" value="NZ_BAAAOK010000019.1"/>
</dbReference>
<dbReference type="Proteomes" id="UP000805614">
    <property type="component" value="Unassembled WGS sequence"/>
</dbReference>
<keyword evidence="3" id="KW-1185">Reference proteome</keyword>
<accession>A0ABR7LTS0</accession>
<keyword evidence="1" id="KW-0175">Coiled coil</keyword>
<proteinExistence type="predicted"/>
<reference evidence="2 3" key="1">
    <citation type="submission" date="2020-06" db="EMBL/GenBank/DDBJ databases">
        <title>Actinomadura xiongansis sp. nov., isolated from soil of Baiyangdian.</title>
        <authorList>
            <person name="Zhang X."/>
        </authorList>
    </citation>
    <scope>NUCLEOTIDE SEQUENCE [LARGE SCALE GENOMIC DNA]</scope>
    <source>
        <strain evidence="2 3">HBUM206468</strain>
    </source>
</reference>
<feature type="coiled-coil region" evidence="1">
    <location>
        <begin position="55"/>
        <end position="131"/>
    </location>
</feature>
<dbReference type="EMBL" id="JABVEC010000017">
    <property type="protein sequence ID" value="MBC6468165.1"/>
    <property type="molecule type" value="Genomic_DNA"/>
</dbReference>
<organism evidence="2 3">
    <name type="scientific">Actinomadura alba</name>
    <dbReference type="NCBI Taxonomy" id="406431"/>
    <lineage>
        <taxon>Bacteria</taxon>
        <taxon>Bacillati</taxon>
        <taxon>Actinomycetota</taxon>
        <taxon>Actinomycetes</taxon>
        <taxon>Streptosporangiales</taxon>
        <taxon>Thermomonosporaceae</taxon>
        <taxon>Actinomadura</taxon>
    </lineage>
</organism>
<evidence type="ECO:0000313" key="2">
    <source>
        <dbReference type="EMBL" id="MBC6468165.1"/>
    </source>
</evidence>